<dbReference type="Gene3D" id="1.10.1060.10">
    <property type="entry name" value="Alpha-helical ferredoxin"/>
    <property type="match status" value="1"/>
</dbReference>
<dbReference type="Gene3D" id="3.30.70.20">
    <property type="match status" value="1"/>
</dbReference>
<feature type="domain" description="4Fe-4S ferredoxin-type" evidence="4">
    <location>
        <begin position="527"/>
        <end position="556"/>
    </location>
</feature>
<gene>
    <name evidence="6" type="ORF">ENT60_00140</name>
    <name evidence="5" type="ORF">ENU28_04260</name>
</gene>
<dbReference type="PROSITE" id="PS00198">
    <property type="entry name" value="4FE4S_FER_1"/>
    <property type="match status" value="1"/>
</dbReference>
<dbReference type="PRINTS" id="PR00419">
    <property type="entry name" value="ADXRDTASE"/>
</dbReference>
<dbReference type="Pfam" id="PF14691">
    <property type="entry name" value="Fer4_20"/>
    <property type="match status" value="1"/>
</dbReference>
<name>A0A7C4S183_UNCW3</name>
<dbReference type="PROSITE" id="PS51379">
    <property type="entry name" value="4FE4S_FER_2"/>
    <property type="match status" value="1"/>
</dbReference>
<dbReference type="InterPro" id="IPR017896">
    <property type="entry name" value="4Fe4S_Fe-S-bd"/>
</dbReference>
<evidence type="ECO:0000256" key="2">
    <source>
        <dbReference type="ARBA" id="ARBA00023004"/>
    </source>
</evidence>
<accession>A0A7C4S183</accession>
<proteinExistence type="predicted"/>
<keyword evidence="3" id="KW-0411">Iron-sulfur</keyword>
<organism evidence="6">
    <name type="scientific">candidate division WOR-3 bacterium</name>
    <dbReference type="NCBI Taxonomy" id="2052148"/>
    <lineage>
        <taxon>Bacteria</taxon>
        <taxon>Bacteria division WOR-3</taxon>
    </lineage>
</organism>
<comment type="caution">
    <text evidence="6">The sequence shown here is derived from an EMBL/GenBank/DDBJ whole genome shotgun (WGS) entry which is preliminary data.</text>
</comment>
<evidence type="ECO:0000259" key="4">
    <source>
        <dbReference type="PROSITE" id="PS51379"/>
    </source>
</evidence>
<dbReference type="SUPFAM" id="SSF51971">
    <property type="entry name" value="Nucleotide-binding domain"/>
    <property type="match status" value="1"/>
</dbReference>
<keyword evidence="2" id="KW-0408">Iron</keyword>
<dbReference type="PANTHER" id="PTHR42783">
    <property type="entry name" value="GLUTAMATE SYNTHASE [NADPH] SMALL CHAIN"/>
    <property type="match status" value="1"/>
</dbReference>
<dbReference type="EMBL" id="DSZH01000008">
    <property type="protein sequence ID" value="HGU46957.1"/>
    <property type="molecule type" value="Genomic_DNA"/>
</dbReference>
<dbReference type="NCBIfam" id="NF009410">
    <property type="entry name" value="PRK12771.1"/>
    <property type="match status" value="1"/>
</dbReference>
<dbReference type="EMBL" id="DTBX01000150">
    <property type="protein sequence ID" value="HGQ55658.1"/>
    <property type="molecule type" value="Genomic_DNA"/>
</dbReference>
<dbReference type="InterPro" id="IPR028261">
    <property type="entry name" value="DPD_II"/>
</dbReference>
<dbReference type="PANTHER" id="PTHR42783:SF3">
    <property type="entry name" value="GLUTAMATE SYNTHASE [NADPH] SMALL CHAIN-RELATED"/>
    <property type="match status" value="1"/>
</dbReference>
<keyword evidence="1" id="KW-0479">Metal-binding</keyword>
<evidence type="ECO:0000256" key="1">
    <source>
        <dbReference type="ARBA" id="ARBA00022723"/>
    </source>
</evidence>
<evidence type="ECO:0000313" key="5">
    <source>
        <dbReference type="EMBL" id="HGQ55658.1"/>
    </source>
</evidence>
<sequence length="559" mass="63575">MKKLDLRVKDYPELAISWETTLINKTGTWRTFYPKYLSKTPPCNYYCPANENIQKYIALSLKGEFEEAYLTILEKNPFPSITGRVCYHPCETGCNRGKFDESIAIHTIERFIGDYGLNFVEPKRRIEKLTNDKKVAIIGSGPSGLSCAYYLLSNGVKVTILEREEYPGGILFYGIPSYRLPKEIVKREVEKLIKRGAKFIFGKELGKDFSLDDLTKEYDAVFLAIGAQIEQELGVPNEEAKGVLMGLEFLKTINLKRKIKDFGKNVLVIGGGNTAIDCARTALRKGAKVKILYRRTKEEMPAVKEEVEEAIKEGIEIIFLTAPVRVIKDKKGKVKGLECVKMKLSEEVDETGRRKPIPIKDSNFVIKCDTIIKAIGERVDLNILPKEIISKRTILADEFGKTNIEKVFAGGDCVTGPKTVVEAIAYGRRAAAFILHYLKNYELPPKEIFNLVDYENLNTYYFEKQKRIEESKLPVNKRKRNFKEIIATLSDQDIKYEAGRCFSCGVCNKCDNCYVFCPDLAILKKNGEYEILYDYCKGCGVCAHECPRNVISMFFEEEK</sequence>
<dbReference type="InterPro" id="IPR036188">
    <property type="entry name" value="FAD/NAD-bd_sf"/>
</dbReference>
<dbReference type="Gene3D" id="3.50.50.60">
    <property type="entry name" value="FAD/NAD(P)-binding domain"/>
    <property type="match status" value="2"/>
</dbReference>
<dbReference type="InterPro" id="IPR023753">
    <property type="entry name" value="FAD/NAD-binding_dom"/>
</dbReference>
<dbReference type="SUPFAM" id="SSF46548">
    <property type="entry name" value="alpha-helical ferredoxin"/>
    <property type="match status" value="2"/>
</dbReference>
<dbReference type="InterPro" id="IPR017900">
    <property type="entry name" value="4Fe4S_Fe_S_CS"/>
</dbReference>
<dbReference type="GO" id="GO:0046872">
    <property type="term" value="F:metal ion binding"/>
    <property type="evidence" value="ECO:0007669"/>
    <property type="project" value="UniProtKB-KW"/>
</dbReference>
<reference evidence="6" key="1">
    <citation type="journal article" date="2020" name="mSystems">
        <title>Genome- and Community-Level Interaction Insights into Carbon Utilization and Element Cycling Functions of Hydrothermarchaeota in Hydrothermal Sediment.</title>
        <authorList>
            <person name="Zhou Z."/>
            <person name="Liu Y."/>
            <person name="Xu W."/>
            <person name="Pan J."/>
            <person name="Luo Z.H."/>
            <person name="Li M."/>
        </authorList>
    </citation>
    <scope>NUCLEOTIDE SEQUENCE [LARGE SCALE GENOMIC DNA]</scope>
    <source>
        <strain evidence="6">SpSt-594</strain>
        <strain evidence="5">SpSt-655</strain>
    </source>
</reference>
<dbReference type="GO" id="GO:0051536">
    <property type="term" value="F:iron-sulfur cluster binding"/>
    <property type="evidence" value="ECO:0007669"/>
    <property type="project" value="UniProtKB-KW"/>
</dbReference>
<dbReference type="AlphaFoldDB" id="A0A7C4S183"/>
<dbReference type="Pfam" id="PF07992">
    <property type="entry name" value="Pyr_redox_2"/>
    <property type="match status" value="1"/>
</dbReference>
<protein>
    <submittedName>
        <fullName evidence="6">FAD-dependent oxidoreductase</fullName>
    </submittedName>
</protein>
<dbReference type="Pfam" id="PF00037">
    <property type="entry name" value="Fer4"/>
    <property type="match status" value="1"/>
</dbReference>
<dbReference type="InterPro" id="IPR009051">
    <property type="entry name" value="Helical_ferredxn"/>
</dbReference>
<evidence type="ECO:0000313" key="6">
    <source>
        <dbReference type="EMBL" id="HGU46957.1"/>
    </source>
</evidence>
<evidence type="ECO:0000256" key="3">
    <source>
        <dbReference type="ARBA" id="ARBA00023014"/>
    </source>
</evidence>
<dbReference type="GO" id="GO:0016491">
    <property type="term" value="F:oxidoreductase activity"/>
    <property type="evidence" value="ECO:0007669"/>
    <property type="project" value="InterPro"/>
</dbReference>